<feature type="compositionally biased region" description="Low complexity" evidence="2">
    <location>
        <begin position="158"/>
        <end position="175"/>
    </location>
</feature>
<keyword evidence="4" id="KW-0378">Hydrolase</keyword>
<evidence type="ECO:0000259" key="3">
    <source>
        <dbReference type="Pfam" id="PF01557"/>
    </source>
</evidence>
<comment type="caution">
    <text evidence="4">The sequence shown here is derived from an EMBL/GenBank/DDBJ whole genome shotgun (WGS) entry which is preliminary data.</text>
</comment>
<accession>A0A017HQ44</accession>
<dbReference type="InterPro" id="IPR011234">
    <property type="entry name" value="Fumarylacetoacetase-like_C"/>
</dbReference>
<dbReference type="PANTHER" id="PTHR11820">
    <property type="entry name" value="ACYLPYRUVASE"/>
    <property type="match status" value="1"/>
</dbReference>
<protein>
    <submittedName>
        <fullName evidence="4">Fumarylacetoacetate hydrolase family protein</fullName>
    </submittedName>
</protein>
<feature type="region of interest" description="Disordered" evidence="2">
    <location>
        <begin position="129"/>
        <end position="181"/>
    </location>
</feature>
<dbReference type="GO" id="GO:0046872">
    <property type="term" value="F:metal ion binding"/>
    <property type="evidence" value="ECO:0007669"/>
    <property type="project" value="UniProtKB-KW"/>
</dbReference>
<dbReference type="AlphaFoldDB" id="A0A017HQ44"/>
<dbReference type="PANTHER" id="PTHR11820:SF90">
    <property type="entry name" value="FLUTATHIONE S-TRANSFERASE"/>
    <property type="match status" value="1"/>
</dbReference>
<evidence type="ECO:0000313" key="4">
    <source>
        <dbReference type="EMBL" id="EYD75889.1"/>
    </source>
</evidence>
<organism evidence="4 5">
    <name type="scientific">Rubellimicrobium mesophilum DSM 19309</name>
    <dbReference type="NCBI Taxonomy" id="442562"/>
    <lineage>
        <taxon>Bacteria</taxon>
        <taxon>Pseudomonadati</taxon>
        <taxon>Pseudomonadota</taxon>
        <taxon>Alphaproteobacteria</taxon>
        <taxon>Rhodobacterales</taxon>
        <taxon>Roseobacteraceae</taxon>
        <taxon>Rubellimicrobium</taxon>
    </lineage>
</organism>
<dbReference type="EMBL" id="AOSK01000064">
    <property type="protein sequence ID" value="EYD75889.1"/>
    <property type="molecule type" value="Genomic_DNA"/>
</dbReference>
<gene>
    <name evidence="4" type="ORF">Rumeso_02507</name>
</gene>
<proteinExistence type="predicted"/>
<feature type="domain" description="Fumarylacetoacetase-like C-terminal" evidence="3">
    <location>
        <begin position="27"/>
        <end position="137"/>
    </location>
</feature>
<reference evidence="4 5" key="1">
    <citation type="submission" date="2013-02" db="EMBL/GenBank/DDBJ databases">
        <authorList>
            <person name="Fiebig A."/>
            <person name="Goeker M."/>
            <person name="Klenk H.-P.P."/>
        </authorList>
    </citation>
    <scope>NUCLEOTIDE SEQUENCE [LARGE SCALE GENOMIC DNA]</scope>
    <source>
        <strain evidence="4 5">DSM 19309</strain>
    </source>
</reference>
<evidence type="ECO:0000256" key="2">
    <source>
        <dbReference type="SAM" id="MobiDB-lite"/>
    </source>
</evidence>
<dbReference type="InterPro" id="IPR036663">
    <property type="entry name" value="Fumarylacetoacetase_C_sf"/>
</dbReference>
<keyword evidence="5" id="KW-1185">Reference proteome</keyword>
<feature type="compositionally biased region" description="Low complexity" evidence="2">
    <location>
        <begin position="134"/>
        <end position="150"/>
    </location>
</feature>
<dbReference type="SUPFAM" id="SSF56529">
    <property type="entry name" value="FAH"/>
    <property type="match status" value="1"/>
</dbReference>
<dbReference type="Gene3D" id="3.90.850.10">
    <property type="entry name" value="Fumarylacetoacetase-like, C-terminal domain"/>
    <property type="match status" value="1"/>
</dbReference>
<dbReference type="Proteomes" id="UP000019666">
    <property type="component" value="Unassembled WGS sequence"/>
</dbReference>
<keyword evidence="1" id="KW-0479">Metal-binding</keyword>
<dbReference type="Pfam" id="PF01557">
    <property type="entry name" value="FAA_hydrolase"/>
    <property type="match status" value="1"/>
</dbReference>
<dbReference type="STRING" id="442562.Rumeso_02507"/>
<evidence type="ECO:0000313" key="5">
    <source>
        <dbReference type="Proteomes" id="UP000019666"/>
    </source>
</evidence>
<sequence>MTHAFPPRPLPELPVQGSGLTYPVARIFCVGRNYAAHAAEMGNAVPDEPFWFTKSPFGFLPSDSILPYPPGTSDLHHEVELVLALGEGGSVWAHGVGLDMTRRDLQAKAKKDGKPWDTAKDWEGSAVIAPLVQGAPRPTPRSASPSTARSGRMRASRRWSTASTRSSRISGRSTRPGPVTS</sequence>
<evidence type="ECO:0000256" key="1">
    <source>
        <dbReference type="ARBA" id="ARBA00022723"/>
    </source>
</evidence>
<dbReference type="GO" id="GO:0018773">
    <property type="term" value="F:acetylpyruvate hydrolase activity"/>
    <property type="evidence" value="ECO:0007669"/>
    <property type="project" value="TreeGrafter"/>
</dbReference>
<name>A0A017HQ44_9RHOB</name>
<dbReference type="HOGENOM" id="CLU_1488003_0_0_5"/>